<gene>
    <name evidence="2" type="ORF">Esi_1084_0002</name>
</gene>
<keyword evidence="3" id="KW-1185">Reference proteome</keyword>
<name>D7FHJ8_ECTSI</name>
<dbReference type="EMBL" id="FN649760">
    <property type="protein sequence ID" value="CBJ34134.1"/>
    <property type="molecule type" value="Genomic_DNA"/>
</dbReference>
<sequence>MIDGRLHADRLWRIVSSRVQEEEQRPGTNKSTGPSTLQAATARSPHLGGEDSGPPPLRSGDDPAAEEAPNRAREIVMDPTLPRLLPRTAPHAPDHNAAQQSTRNRLSKGSGITSQHIRWVTELRSARGRWSSEVQGPWTQTEDAYFEFVYELFREGLLEGIEVGLPLRFFMSELLGWVEKLLADLPPHGVRPSEPAGRQ</sequence>
<accession>D7FHJ8</accession>
<protein>
    <submittedName>
        <fullName evidence="2">Uncharacterized protein</fullName>
    </submittedName>
</protein>
<dbReference type="InParanoid" id="D7FHJ8"/>
<dbReference type="OrthoDB" id="10685607at2759"/>
<evidence type="ECO:0000313" key="2">
    <source>
        <dbReference type="EMBL" id="CBJ34134.1"/>
    </source>
</evidence>
<feature type="compositionally biased region" description="Low complexity" evidence="1">
    <location>
        <begin position="79"/>
        <end position="91"/>
    </location>
</feature>
<dbReference type="Proteomes" id="UP000002630">
    <property type="component" value="Unassembled WGS sequence"/>
</dbReference>
<feature type="region of interest" description="Disordered" evidence="1">
    <location>
        <begin position="17"/>
        <end position="111"/>
    </location>
</feature>
<organism evidence="2 3">
    <name type="scientific">Ectocarpus siliculosus</name>
    <name type="common">Brown alga</name>
    <name type="synonym">Conferva siliculosa</name>
    <dbReference type="NCBI Taxonomy" id="2880"/>
    <lineage>
        <taxon>Eukaryota</taxon>
        <taxon>Sar</taxon>
        <taxon>Stramenopiles</taxon>
        <taxon>Ochrophyta</taxon>
        <taxon>PX clade</taxon>
        <taxon>Phaeophyceae</taxon>
        <taxon>Ectocarpales</taxon>
        <taxon>Ectocarpaceae</taxon>
        <taxon>Ectocarpus</taxon>
    </lineage>
</organism>
<feature type="compositionally biased region" description="Polar residues" evidence="1">
    <location>
        <begin position="26"/>
        <end position="41"/>
    </location>
</feature>
<evidence type="ECO:0000313" key="3">
    <source>
        <dbReference type="Proteomes" id="UP000002630"/>
    </source>
</evidence>
<proteinExistence type="predicted"/>
<evidence type="ECO:0000256" key="1">
    <source>
        <dbReference type="SAM" id="MobiDB-lite"/>
    </source>
</evidence>
<reference evidence="2 3" key="1">
    <citation type="journal article" date="2010" name="Nature">
        <title>The Ectocarpus genome and the independent evolution of multicellularity in brown algae.</title>
        <authorList>
            <person name="Cock J.M."/>
            <person name="Sterck L."/>
            <person name="Rouze P."/>
            <person name="Scornet D."/>
            <person name="Allen A.E."/>
            <person name="Amoutzias G."/>
            <person name="Anthouard V."/>
            <person name="Artiguenave F."/>
            <person name="Aury J.M."/>
            <person name="Badger J.H."/>
            <person name="Beszteri B."/>
            <person name="Billiau K."/>
            <person name="Bonnet E."/>
            <person name="Bothwell J.H."/>
            <person name="Bowler C."/>
            <person name="Boyen C."/>
            <person name="Brownlee C."/>
            <person name="Carrano C.J."/>
            <person name="Charrier B."/>
            <person name="Cho G.Y."/>
            <person name="Coelho S.M."/>
            <person name="Collen J."/>
            <person name="Corre E."/>
            <person name="Da Silva C."/>
            <person name="Delage L."/>
            <person name="Delaroque N."/>
            <person name="Dittami S.M."/>
            <person name="Doulbeau S."/>
            <person name="Elias M."/>
            <person name="Farnham G."/>
            <person name="Gachon C.M."/>
            <person name="Gschloessl B."/>
            <person name="Heesch S."/>
            <person name="Jabbari K."/>
            <person name="Jubin C."/>
            <person name="Kawai H."/>
            <person name="Kimura K."/>
            <person name="Kloareg B."/>
            <person name="Kupper F.C."/>
            <person name="Lang D."/>
            <person name="Le Bail A."/>
            <person name="Leblanc C."/>
            <person name="Lerouge P."/>
            <person name="Lohr M."/>
            <person name="Lopez P.J."/>
            <person name="Martens C."/>
            <person name="Maumus F."/>
            <person name="Michel G."/>
            <person name="Miranda-Saavedra D."/>
            <person name="Morales J."/>
            <person name="Moreau H."/>
            <person name="Motomura T."/>
            <person name="Nagasato C."/>
            <person name="Napoli C.A."/>
            <person name="Nelson D.R."/>
            <person name="Nyvall-Collen P."/>
            <person name="Peters A.F."/>
            <person name="Pommier C."/>
            <person name="Potin P."/>
            <person name="Poulain J."/>
            <person name="Quesneville H."/>
            <person name="Read B."/>
            <person name="Rensing S.A."/>
            <person name="Ritter A."/>
            <person name="Rousvoal S."/>
            <person name="Samanta M."/>
            <person name="Samson G."/>
            <person name="Schroeder D.C."/>
            <person name="Segurens B."/>
            <person name="Strittmatter M."/>
            <person name="Tonon T."/>
            <person name="Tregear J.W."/>
            <person name="Valentin K."/>
            <person name="von Dassow P."/>
            <person name="Yamagishi T."/>
            <person name="Van de Peer Y."/>
            <person name="Wincker P."/>
        </authorList>
    </citation>
    <scope>NUCLEOTIDE SEQUENCE [LARGE SCALE GENOMIC DNA]</scope>
    <source>
        <strain evidence="3">Ec32 / CCAP1310/4</strain>
    </source>
</reference>
<dbReference type="AlphaFoldDB" id="D7FHJ8"/>